<evidence type="ECO:0000256" key="4">
    <source>
        <dbReference type="SAM" id="MobiDB-lite"/>
    </source>
</evidence>
<dbReference type="PANTHER" id="PTHR35372:SF2">
    <property type="entry name" value="SF3 HELICASE DOMAIN-CONTAINING PROTEIN"/>
    <property type="match status" value="1"/>
</dbReference>
<dbReference type="InterPro" id="IPR014015">
    <property type="entry name" value="Helicase_SF3_DNA-vir"/>
</dbReference>
<dbReference type="InterPro" id="IPR006500">
    <property type="entry name" value="Helicase_put_C_phage/plasmid"/>
</dbReference>
<feature type="compositionally biased region" description="Basic and acidic residues" evidence="4">
    <location>
        <begin position="567"/>
        <end position="583"/>
    </location>
</feature>
<protein>
    <recommendedName>
        <fullName evidence="5">SF3 helicase domain-containing protein</fullName>
    </recommendedName>
</protein>
<organism evidence="6 7">
    <name type="scientific">Geomonas propionica</name>
    <dbReference type="NCBI Taxonomy" id="2798582"/>
    <lineage>
        <taxon>Bacteria</taxon>
        <taxon>Pseudomonadati</taxon>
        <taxon>Thermodesulfobacteriota</taxon>
        <taxon>Desulfuromonadia</taxon>
        <taxon>Geobacterales</taxon>
        <taxon>Geobacteraceae</taxon>
        <taxon>Geomonas</taxon>
    </lineage>
</organism>
<dbReference type="Proteomes" id="UP000641025">
    <property type="component" value="Unassembled WGS sequence"/>
</dbReference>
<accession>A0ABS0YKX2</accession>
<feature type="region of interest" description="Disordered" evidence="4">
    <location>
        <begin position="567"/>
        <end position="586"/>
    </location>
</feature>
<dbReference type="RefSeq" id="WP_199393169.1">
    <property type="nucleotide sequence ID" value="NZ_JAEMHK010000001.1"/>
</dbReference>
<dbReference type="NCBIfam" id="TIGR01613">
    <property type="entry name" value="primase_Cterm"/>
    <property type="match status" value="1"/>
</dbReference>
<keyword evidence="1" id="KW-0547">Nucleotide-binding</keyword>
<keyword evidence="2" id="KW-0378">Hydrolase</keyword>
<gene>
    <name evidence="6" type="ORF">JFN90_00630</name>
</gene>
<dbReference type="InterPro" id="IPR014818">
    <property type="entry name" value="Phage/plasmid_primase_P4_C"/>
</dbReference>
<evidence type="ECO:0000313" key="6">
    <source>
        <dbReference type="EMBL" id="MBJ6798631.1"/>
    </source>
</evidence>
<reference evidence="6 7" key="1">
    <citation type="submission" date="2020-12" db="EMBL/GenBank/DDBJ databases">
        <title>Geomonas sp. Red259, isolated from paddy soil.</title>
        <authorList>
            <person name="Xu Z."/>
            <person name="Zhang Z."/>
            <person name="Masuda Y."/>
            <person name="Itoh H."/>
            <person name="Senoo K."/>
        </authorList>
    </citation>
    <scope>NUCLEOTIDE SEQUENCE [LARGE SCALE GENOMIC DNA]</scope>
    <source>
        <strain evidence="6 7">Red259</strain>
    </source>
</reference>
<sequence>MPEVSSLPQTLTEITAEVQSRVQEERELLPFPADTPSKESPVDRDLVRQCLANNERGDGILYSRIHRGTFVYVKKSQEWLKFSGHFWEQDVYQEYLRAVEKVALAYKEAGDALQPTIDQHGGDLRELKARAKVAASLVADAEKAIKEAVKKGEGFPEAEQQYESAKLASAELDNMLKAAAAELGALITEQKAYHRRIDRLRAINGASKCAEWAHIVEHPLAISGDELDQQPWLLPCKNGIIDLRTGELRPGVPGDWLTKACPVEYRGFDEPCPEWEKFLASIQPDPEILSFLPTLFGYGITGHSIEQFIAVFMGPGRNGKGVLFEILEMIIGPLYWTIQAELLLESKNARSSAGASPDIVALKGRRICAASETDQGRRISCARVKELTGSDTLNARLLYDKHDTNFRPTHKLFLRTNSVPEGLTKDFALRERLLYITFPYRFVDDPEAKAQEDPPNAEFYRLKDRGLKDRLVKELPGILAWLVRGCAQWQADGKLNPPESIRNAVEELRNAEDYVGRFIADCCEQAGPEQWEVYSLLYGAFVRWYCEEECIDKDGKDAKFIPSSKKVSADLKSKGYESPDKRSTGGTKRVYGLKLVVP</sequence>
<dbReference type="InterPro" id="IPR051620">
    <property type="entry name" value="ORF904-like_C"/>
</dbReference>
<feature type="domain" description="SF3 helicase" evidence="5">
    <location>
        <begin position="287"/>
        <end position="451"/>
    </location>
</feature>
<evidence type="ECO:0000259" key="5">
    <source>
        <dbReference type="PROSITE" id="PS51206"/>
    </source>
</evidence>
<dbReference type="Pfam" id="PF08706">
    <property type="entry name" value="D5_N"/>
    <property type="match status" value="1"/>
</dbReference>
<dbReference type="PANTHER" id="PTHR35372">
    <property type="entry name" value="ATP BINDING PROTEIN-RELATED"/>
    <property type="match status" value="1"/>
</dbReference>
<dbReference type="EMBL" id="JAEMHK010000001">
    <property type="protein sequence ID" value="MBJ6798631.1"/>
    <property type="molecule type" value="Genomic_DNA"/>
</dbReference>
<comment type="caution">
    <text evidence="6">The sequence shown here is derived from an EMBL/GenBank/DDBJ whole genome shotgun (WGS) entry which is preliminary data.</text>
</comment>
<evidence type="ECO:0000313" key="7">
    <source>
        <dbReference type="Proteomes" id="UP000641025"/>
    </source>
</evidence>
<evidence type="ECO:0000256" key="3">
    <source>
        <dbReference type="ARBA" id="ARBA00022840"/>
    </source>
</evidence>
<name>A0ABS0YKX2_9BACT</name>
<dbReference type="PROSITE" id="PS51206">
    <property type="entry name" value="SF3_HELICASE_1"/>
    <property type="match status" value="1"/>
</dbReference>
<keyword evidence="3" id="KW-0067">ATP-binding</keyword>
<proteinExistence type="predicted"/>
<evidence type="ECO:0000256" key="1">
    <source>
        <dbReference type="ARBA" id="ARBA00022741"/>
    </source>
</evidence>
<dbReference type="SMART" id="SM00885">
    <property type="entry name" value="D5_N"/>
    <property type="match status" value="1"/>
</dbReference>
<keyword evidence="7" id="KW-1185">Reference proteome</keyword>
<evidence type="ECO:0000256" key="2">
    <source>
        <dbReference type="ARBA" id="ARBA00022801"/>
    </source>
</evidence>